<evidence type="ECO:0000256" key="1">
    <source>
        <dbReference type="ARBA" id="ARBA00004141"/>
    </source>
</evidence>
<dbReference type="InterPro" id="IPR050846">
    <property type="entry name" value="TLCD"/>
</dbReference>
<feature type="transmembrane region" description="Helical" evidence="6">
    <location>
        <begin position="65"/>
        <end position="91"/>
    </location>
</feature>
<evidence type="ECO:0000256" key="6">
    <source>
        <dbReference type="SAM" id="Phobius"/>
    </source>
</evidence>
<dbReference type="GO" id="GO:0005783">
    <property type="term" value="C:endoplasmic reticulum"/>
    <property type="evidence" value="ECO:0007669"/>
    <property type="project" value="TreeGrafter"/>
</dbReference>
<comment type="subcellular location">
    <subcellularLocation>
        <location evidence="1">Membrane</location>
        <topology evidence="1">Multi-pass membrane protein</topology>
    </subcellularLocation>
</comment>
<protein>
    <recommendedName>
        <fullName evidence="7">TLC domain-containing protein</fullName>
    </recommendedName>
</protein>
<dbReference type="EMBL" id="LNRQ01000003">
    <property type="protein sequence ID" value="KZN03961.1"/>
    <property type="molecule type" value="Genomic_DNA"/>
</dbReference>
<organism evidence="8">
    <name type="scientific">Daucus carota subsp. sativus</name>
    <name type="common">Carrot</name>
    <dbReference type="NCBI Taxonomy" id="79200"/>
    <lineage>
        <taxon>Eukaryota</taxon>
        <taxon>Viridiplantae</taxon>
        <taxon>Streptophyta</taxon>
        <taxon>Embryophyta</taxon>
        <taxon>Tracheophyta</taxon>
        <taxon>Spermatophyta</taxon>
        <taxon>Magnoliopsida</taxon>
        <taxon>eudicotyledons</taxon>
        <taxon>Gunneridae</taxon>
        <taxon>Pentapetalae</taxon>
        <taxon>asterids</taxon>
        <taxon>campanulids</taxon>
        <taxon>Apiales</taxon>
        <taxon>Apiaceae</taxon>
        <taxon>Apioideae</taxon>
        <taxon>Scandiceae</taxon>
        <taxon>Daucinae</taxon>
        <taxon>Daucus</taxon>
        <taxon>Daucus sect. Daucus</taxon>
    </lineage>
</organism>
<dbReference type="PANTHER" id="PTHR13439">
    <property type="entry name" value="CT120 PROTEIN"/>
    <property type="match status" value="1"/>
</dbReference>
<dbReference type="PANTHER" id="PTHR13439:SF0">
    <property type="entry name" value="TOPOISOMERASE I DAMAGE AFFECTED PROTEIN 4"/>
    <property type="match status" value="1"/>
</dbReference>
<evidence type="ECO:0000256" key="5">
    <source>
        <dbReference type="PROSITE-ProRule" id="PRU00205"/>
    </source>
</evidence>
<sequence length="274" mass="31247">MNFPLGFNNSTSDYGTPTKEFSVLAAIVCCKIVYQATGVVSLSLFKGYAKLNSAQKLEWNNRRPFFLSFFSLGFSTFHAFFVALASSYILLVSDLFKDTSEDVPMTFRTSTLSDTTLGISFGYFLSDLAMILWNFPALGGMEYVLHHGLSMFSIIQSLVSGQAQFYILMVLFTEATTPFVNLRWYLDVAGKKNSKLYTCNGIALFLGWLGARILWFLFFFYHMFNHFDQVQKVYPLGFYSMLSIPPVLAMMNVFWFWKITKGMIKTLTKARHSV</sequence>
<feature type="transmembrane region" description="Helical" evidence="6">
    <location>
        <begin position="236"/>
        <end position="257"/>
    </location>
</feature>
<dbReference type="SMART" id="SM00724">
    <property type="entry name" value="TLC"/>
    <property type="match status" value="1"/>
</dbReference>
<gene>
    <name evidence="8" type="ORF">DCAR_012717</name>
</gene>
<dbReference type="AlphaFoldDB" id="A0A166CJ51"/>
<dbReference type="GO" id="GO:0055088">
    <property type="term" value="P:lipid homeostasis"/>
    <property type="evidence" value="ECO:0007669"/>
    <property type="project" value="TreeGrafter"/>
</dbReference>
<keyword evidence="2 5" id="KW-0812">Transmembrane</keyword>
<evidence type="ECO:0000256" key="3">
    <source>
        <dbReference type="ARBA" id="ARBA00022989"/>
    </source>
</evidence>
<feature type="transmembrane region" description="Helical" evidence="6">
    <location>
        <begin position="198"/>
        <end position="224"/>
    </location>
</feature>
<accession>A0A166CJ51</accession>
<feature type="transmembrane region" description="Helical" evidence="6">
    <location>
        <begin position="23"/>
        <end position="45"/>
    </location>
</feature>
<feature type="transmembrane region" description="Helical" evidence="6">
    <location>
        <begin position="111"/>
        <end position="133"/>
    </location>
</feature>
<dbReference type="PROSITE" id="PS50922">
    <property type="entry name" value="TLC"/>
    <property type="match status" value="1"/>
</dbReference>
<dbReference type="GO" id="GO:0016020">
    <property type="term" value="C:membrane"/>
    <property type="evidence" value="ECO:0007669"/>
    <property type="project" value="UniProtKB-SubCell"/>
</dbReference>
<proteinExistence type="predicted"/>
<keyword evidence="3 6" id="KW-1133">Transmembrane helix</keyword>
<name>A0A166CJ51_DAUCS</name>
<dbReference type="Gramene" id="KZN03961">
    <property type="protein sequence ID" value="KZN03961"/>
    <property type="gene ID" value="DCAR_012717"/>
</dbReference>
<dbReference type="OMA" id="MPVYYSH"/>
<comment type="caution">
    <text evidence="8">The sequence shown here is derived from an EMBL/GenBank/DDBJ whole genome shotgun (WGS) entry which is preliminary data.</text>
</comment>
<evidence type="ECO:0000256" key="2">
    <source>
        <dbReference type="ARBA" id="ARBA00022692"/>
    </source>
</evidence>
<evidence type="ECO:0000256" key="4">
    <source>
        <dbReference type="ARBA" id="ARBA00023136"/>
    </source>
</evidence>
<keyword evidence="4 5" id="KW-0472">Membrane</keyword>
<evidence type="ECO:0000259" key="7">
    <source>
        <dbReference type="PROSITE" id="PS50922"/>
    </source>
</evidence>
<dbReference type="InterPro" id="IPR006634">
    <property type="entry name" value="TLC-dom"/>
</dbReference>
<evidence type="ECO:0000313" key="8">
    <source>
        <dbReference type="EMBL" id="KZN03961.1"/>
    </source>
</evidence>
<reference evidence="8" key="1">
    <citation type="journal article" date="2016" name="Nat. Genet.">
        <title>A high-quality carrot genome assembly provides new insights into carotenoid accumulation and asterid genome evolution.</title>
        <authorList>
            <person name="Iorizzo M."/>
            <person name="Ellison S."/>
            <person name="Senalik D."/>
            <person name="Zeng P."/>
            <person name="Satapoomin P."/>
            <person name="Huang J."/>
            <person name="Bowman M."/>
            <person name="Iovene M."/>
            <person name="Sanseverino W."/>
            <person name="Cavagnaro P."/>
            <person name="Yildiz M."/>
            <person name="Macko-Podgorni A."/>
            <person name="Moranska E."/>
            <person name="Grzebelus E."/>
            <person name="Grzebelus D."/>
            <person name="Ashrafi H."/>
            <person name="Zheng Z."/>
            <person name="Cheng S."/>
            <person name="Spooner D."/>
            <person name="Van Deynze A."/>
            <person name="Simon P."/>
        </authorList>
    </citation>
    <scope>NUCLEOTIDE SEQUENCE [LARGE SCALE GENOMIC DNA]</scope>
    <source>
        <tissue evidence="8">Leaf</tissue>
    </source>
</reference>
<feature type="domain" description="TLC" evidence="7">
    <location>
        <begin position="64"/>
        <end position="268"/>
    </location>
</feature>
<dbReference type="Pfam" id="PF03798">
    <property type="entry name" value="TRAM_LAG1_CLN8"/>
    <property type="match status" value="1"/>
</dbReference>